<protein>
    <recommendedName>
        <fullName evidence="4">Plasmid stabilization system protein</fullName>
    </recommendedName>
</protein>
<dbReference type="Pfam" id="PF05016">
    <property type="entry name" value="ParE_toxin"/>
    <property type="match status" value="1"/>
</dbReference>
<dbReference type="Proteomes" id="UP000315471">
    <property type="component" value="Unassembled WGS sequence"/>
</dbReference>
<evidence type="ECO:0008006" key="4">
    <source>
        <dbReference type="Google" id="ProtNLM"/>
    </source>
</evidence>
<proteinExistence type="predicted"/>
<comment type="caution">
    <text evidence="2">The sequence shown here is derived from an EMBL/GenBank/DDBJ whole genome shotgun (WGS) entry which is preliminary data.</text>
</comment>
<sequence length="47" mass="5107">MRKPFYTTSASEDLAGILAFIARDKPQAAVDWVAKIEAKCRAIANAP</sequence>
<dbReference type="OrthoDB" id="287917at2"/>
<dbReference type="InterPro" id="IPR035093">
    <property type="entry name" value="RelE/ParE_toxin_dom_sf"/>
</dbReference>
<evidence type="ECO:0000313" key="2">
    <source>
        <dbReference type="EMBL" id="TWU45695.1"/>
    </source>
</evidence>
<organism evidence="2 3">
    <name type="scientific">Novipirellula aureliae</name>
    <dbReference type="NCBI Taxonomy" id="2527966"/>
    <lineage>
        <taxon>Bacteria</taxon>
        <taxon>Pseudomonadati</taxon>
        <taxon>Planctomycetota</taxon>
        <taxon>Planctomycetia</taxon>
        <taxon>Pirellulales</taxon>
        <taxon>Pirellulaceae</taxon>
        <taxon>Novipirellula</taxon>
    </lineage>
</organism>
<accession>A0A5C6EAZ8</accession>
<keyword evidence="3" id="KW-1185">Reference proteome</keyword>
<reference evidence="2 3" key="1">
    <citation type="submission" date="2019-02" db="EMBL/GenBank/DDBJ databases">
        <title>Deep-cultivation of Planctomycetes and their phenomic and genomic characterization uncovers novel biology.</title>
        <authorList>
            <person name="Wiegand S."/>
            <person name="Jogler M."/>
            <person name="Boedeker C."/>
            <person name="Pinto D."/>
            <person name="Vollmers J."/>
            <person name="Rivas-Marin E."/>
            <person name="Kohn T."/>
            <person name="Peeters S.H."/>
            <person name="Heuer A."/>
            <person name="Rast P."/>
            <person name="Oberbeckmann S."/>
            <person name="Bunk B."/>
            <person name="Jeske O."/>
            <person name="Meyerdierks A."/>
            <person name="Storesund J.E."/>
            <person name="Kallscheuer N."/>
            <person name="Luecker S."/>
            <person name="Lage O.M."/>
            <person name="Pohl T."/>
            <person name="Merkel B.J."/>
            <person name="Hornburger P."/>
            <person name="Mueller R.-W."/>
            <person name="Bruemmer F."/>
            <person name="Labrenz M."/>
            <person name="Spormann A.M."/>
            <person name="Op Den Camp H."/>
            <person name="Overmann J."/>
            <person name="Amann R."/>
            <person name="Jetten M.S.M."/>
            <person name="Mascher T."/>
            <person name="Medema M.H."/>
            <person name="Devos D.P."/>
            <person name="Kaster A.-K."/>
            <person name="Ovreas L."/>
            <person name="Rohde M."/>
            <person name="Galperin M.Y."/>
            <person name="Jogler C."/>
        </authorList>
    </citation>
    <scope>NUCLEOTIDE SEQUENCE [LARGE SCALE GENOMIC DNA]</scope>
    <source>
        <strain evidence="2 3">Q31b</strain>
    </source>
</reference>
<evidence type="ECO:0000313" key="3">
    <source>
        <dbReference type="Proteomes" id="UP000315471"/>
    </source>
</evidence>
<evidence type="ECO:0000256" key="1">
    <source>
        <dbReference type="ARBA" id="ARBA00022649"/>
    </source>
</evidence>
<dbReference type="EMBL" id="SJPY01000001">
    <property type="protein sequence ID" value="TWU45695.1"/>
    <property type="molecule type" value="Genomic_DNA"/>
</dbReference>
<dbReference type="Gene3D" id="3.30.2310.20">
    <property type="entry name" value="RelE-like"/>
    <property type="match status" value="1"/>
</dbReference>
<dbReference type="RefSeq" id="WP_146598352.1">
    <property type="nucleotide sequence ID" value="NZ_SJPY01000001.1"/>
</dbReference>
<gene>
    <name evidence="2" type="ORF">Q31b_08710</name>
</gene>
<dbReference type="InterPro" id="IPR007712">
    <property type="entry name" value="RelE/ParE_toxin"/>
</dbReference>
<keyword evidence="1" id="KW-1277">Toxin-antitoxin system</keyword>
<name>A0A5C6EAZ8_9BACT</name>
<dbReference type="AlphaFoldDB" id="A0A5C6EAZ8"/>